<reference evidence="2 3" key="1">
    <citation type="submission" date="2021-09" db="EMBL/GenBank/DDBJ databases">
        <title>Genomic insights and catalytic innovation underlie evolution of tropane alkaloids biosynthesis.</title>
        <authorList>
            <person name="Wang Y.-J."/>
            <person name="Tian T."/>
            <person name="Huang J.-P."/>
            <person name="Huang S.-X."/>
        </authorList>
    </citation>
    <scope>NUCLEOTIDE SEQUENCE [LARGE SCALE GENOMIC DNA]</scope>
    <source>
        <strain evidence="2">KIB-2018</strain>
        <tissue evidence="2">Leaf</tissue>
    </source>
</reference>
<proteinExistence type="inferred from homology"/>
<organism evidence="2 3">
    <name type="scientific">Erythroxylum novogranatense</name>
    <dbReference type="NCBI Taxonomy" id="1862640"/>
    <lineage>
        <taxon>Eukaryota</taxon>
        <taxon>Viridiplantae</taxon>
        <taxon>Streptophyta</taxon>
        <taxon>Embryophyta</taxon>
        <taxon>Tracheophyta</taxon>
        <taxon>Spermatophyta</taxon>
        <taxon>Magnoliopsida</taxon>
        <taxon>eudicotyledons</taxon>
        <taxon>Gunneridae</taxon>
        <taxon>Pentapetalae</taxon>
        <taxon>rosids</taxon>
        <taxon>fabids</taxon>
        <taxon>Malpighiales</taxon>
        <taxon>Erythroxylaceae</taxon>
        <taxon>Erythroxylum</taxon>
    </lineage>
</organism>
<dbReference type="Proteomes" id="UP001159364">
    <property type="component" value="Linkage Group LG09"/>
</dbReference>
<dbReference type="InterPro" id="IPR007612">
    <property type="entry name" value="LOR"/>
</dbReference>
<dbReference type="EMBL" id="JAIWQS010000009">
    <property type="protein sequence ID" value="KAJ8753927.1"/>
    <property type="molecule type" value="Genomic_DNA"/>
</dbReference>
<protein>
    <submittedName>
        <fullName evidence="2">Uncharacterized protein</fullName>
    </submittedName>
</protein>
<evidence type="ECO:0000313" key="3">
    <source>
        <dbReference type="Proteomes" id="UP001159364"/>
    </source>
</evidence>
<accession>A0AAV8SNR9</accession>
<dbReference type="Pfam" id="PF04525">
    <property type="entry name" value="LOR"/>
    <property type="match status" value="1"/>
</dbReference>
<evidence type="ECO:0000313" key="2">
    <source>
        <dbReference type="EMBL" id="KAJ8753927.1"/>
    </source>
</evidence>
<evidence type="ECO:0000256" key="1">
    <source>
        <dbReference type="ARBA" id="ARBA00005437"/>
    </source>
</evidence>
<dbReference type="Gene3D" id="2.40.160.200">
    <property type="entry name" value="LURP1-related"/>
    <property type="match status" value="1"/>
</dbReference>
<comment type="similarity">
    <text evidence="1">Belongs to the LOR family.</text>
</comment>
<dbReference type="PANTHER" id="PTHR31087:SF58">
    <property type="entry name" value="OS07G0230700 PROTEIN"/>
    <property type="match status" value="1"/>
</dbReference>
<comment type="caution">
    <text evidence="2">The sequence shown here is derived from an EMBL/GenBank/DDBJ whole genome shotgun (WGS) entry which is preliminary data.</text>
</comment>
<dbReference type="PANTHER" id="PTHR31087">
    <property type="match status" value="1"/>
</dbReference>
<dbReference type="AlphaFoldDB" id="A0AAV8SNR9"/>
<dbReference type="InterPro" id="IPR038595">
    <property type="entry name" value="LOR_sf"/>
</dbReference>
<dbReference type="SUPFAM" id="SSF54518">
    <property type="entry name" value="Tubby C-terminal domain-like"/>
    <property type="match status" value="1"/>
</dbReference>
<dbReference type="InterPro" id="IPR025659">
    <property type="entry name" value="Tubby-like_C"/>
</dbReference>
<sequence>MADQPSNNPVLAIAMGKAMESPVVVIGPQFLTENPVDLTISSKIVTLGESDFSVSDANGTLIFRVKSKLASIRDVRHLKDAAGNTLVTLKQKIRTIHRRWQAFRGDSMDDKDLLFSVKKSSVFQFKTQLDVFLASNTSETAPNFKIKGNWLERSCTIYSGDGESNTIVAQMHKEHTVKTLALDSDKFGVTVSENVDYAFIVALVVVLNEINADRGGDGIFGEDD</sequence>
<keyword evidence="3" id="KW-1185">Reference proteome</keyword>
<name>A0AAV8SNR9_9ROSI</name>
<gene>
    <name evidence="2" type="ORF">K2173_000181</name>
</gene>